<comment type="pathway">
    <text evidence="4 16">Amino-acid biosynthesis; L-histidine biosynthesis; L-histidine from 5-phospho-alpha-D-ribose 1-diphosphate: step 3/9.</text>
</comment>
<sequence>MSVPLLPEGTAVDDVDFAKTGGLVPGVVQDARTRQVLMVGFLDRAALETTLGTGLATFFSRSRGTSWTKGETSGNTLAVERVEVDCDRDTLLIHAVPAGPTCHTGDRTCFGPGAVEGSFVHELDDVVRVRDLERPEGSYTTLLLSGEPRRVAQKVGEEGVETALAAVAQGDEELLGEAADLVYHLLVLLRTRGLGIADVERVLRERHG</sequence>
<evidence type="ECO:0000256" key="7">
    <source>
        <dbReference type="ARBA" id="ARBA00008299"/>
    </source>
</evidence>
<keyword evidence="8 16" id="KW-0963">Cytoplasm</keyword>
<comment type="catalytic activity">
    <reaction evidence="1 16">
        <text>1-(5-phospho-beta-D-ribosyl)-5'-AMP + H2O = 1-(5-phospho-beta-D-ribosyl)-5-[(5-phospho-beta-D-ribosylamino)methylideneamino]imidazole-4-carboxamide</text>
        <dbReference type="Rhea" id="RHEA:20049"/>
        <dbReference type="ChEBI" id="CHEBI:15377"/>
        <dbReference type="ChEBI" id="CHEBI:58435"/>
        <dbReference type="ChEBI" id="CHEBI:59457"/>
        <dbReference type="EC" id="3.5.4.19"/>
    </reaction>
</comment>
<feature type="domain" description="Phosphoribosyl-AMP cyclohydrolase" evidence="17">
    <location>
        <begin position="38"/>
        <end position="110"/>
    </location>
</feature>
<dbReference type="EC" id="3.6.1.31" evidence="16"/>
<dbReference type="FunFam" id="3.10.20.810:FF:000001">
    <property type="entry name" value="Histidine biosynthesis bifunctional protein HisIE"/>
    <property type="match status" value="1"/>
</dbReference>
<dbReference type="GO" id="GO:0004636">
    <property type="term" value="F:phosphoribosyl-ATP diphosphatase activity"/>
    <property type="evidence" value="ECO:0007669"/>
    <property type="project" value="UniProtKB-UniRule"/>
</dbReference>
<dbReference type="EC" id="3.5.4.19" evidence="16"/>
<evidence type="ECO:0000256" key="16">
    <source>
        <dbReference type="HAMAP-Rule" id="MF_01019"/>
    </source>
</evidence>
<evidence type="ECO:0000313" key="19">
    <source>
        <dbReference type="Proteomes" id="UP000315133"/>
    </source>
</evidence>
<evidence type="ECO:0000256" key="14">
    <source>
        <dbReference type="ARBA" id="ARBA00023102"/>
    </source>
</evidence>
<evidence type="ECO:0000256" key="3">
    <source>
        <dbReference type="ARBA" id="ARBA00004496"/>
    </source>
</evidence>
<evidence type="ECO:0000256" key="8">
    <source>
        <dbReference type="ARBA" id="ARBA00022490"/>
    </source>
</evidence>
<keyword evidence="14 16" id="KW-0368">Histidine biosynthesis</keyword>
<evidence type="ECO:0000256" key="9">
    <source>
        <dbReference type="ARBA" id="ARBA00022605"/>
    </source>
</evidence>
<comment type="caution">
    <text evidence="18">The sequence shown here is derived from an EMBL/GenBank/DDBJ whole genome shotgun (WGS) entry which is preliminary data.</text>
</comment>
<evidence type="ECO:0000256" key="13">
    <source>
        <dbReference type="ARBA" id="ARBA00022842"/>
    </source>
</evidence>
<evidence type="ECO:0000256" key="4">
    <source>
        <dbReference type="ARBA" id="ARBA00005169"/>
    </source>
</evidence>
<dbReference type="GO" id="GO:0005524">
    <property type="term" value="F:ATP binding"/>
    <property type="evidence" value="ECO:0007669"/>
    <property type="project" value="UniProtKB-KW"/>
</dbReference>
<dbReference type="Proteomes" id="UP000315133">
    <property type="component" value="Unassembled WGS sequence"/>
</dbReference>
<name>A0A543KNV0_9MICO</name>
<keyword evidence="13" id="KW-0460">Magnesium</keyword>
<dbReference type="RefSeq" id="WP_141818332.1">
    <property type="nucleotide sequence ID" value="NZ_BAAAIL010000004.1"/>
</dbReference>
<evidence type="ECO:0000256" key="10">
    <source>
        <dbReference type="ARBA" id="ARBA00022741"/>
    </source>
</evidence>
<comment type="catalytic activity">
    <reaction evidence="2 16">
        <text>1-(5-phospho-beta-D-ribosyl)-ATP + H2O = 1-(5-phospho-beta-D-ribosyl)-5'-AMP + diphosphate + H(+)</text>
        <dbReference type="Rhea" id="RHEA:22828"/>
        <dbReference type="ChEBI" id="CHEBI:15377"/>
        <dbReference type="ChEBI" id="CHEBI:15378"/>
        <dbReference type="ChEBI" id="CHEBI:33019"/>
        <dbReference type="ChEBI" id="CHEBI:59457"/>
        <dbReference type="ChEBI" id="CHEBI:73183"/>
        <dbReference type="EC" id="3.6.1.31"/>
    </reaction>
</comment>
<dbReference type="OrthoDB" id="9795769at2"/>
<evidence type="ECO:0000256" key="2">
    <source>
        <dbReference type="ARBA" id="ARBA00001460"/>
    </source>
</evidence>
<dbReference type="UniPathway" id="UPA00031">
    <property type="reaction ID" value="UER00007"/>
</dbReference>
<dbReference type="Gene3D" id="3.10.20.810">
    <property type="entry name" value="Phosphoribosyl-AMP cyclohydrolase"/>
    <property type="match status" value="1"/>
</dbReference>
<dbReference type="PANTHER" id="PTHR42945">
    <property type="entry name" value="HISTIDINE BIOSYNTHESIS BIFUNCTIONAL PROTEIN"/>
    <property type="match status" value="1"/>
</dbReference>
<comment type="similarity">
    <text evidence="7 16">In the N-terminal section; belongs to the PRA-CH family.</text>
</comment>
<dbReference type="AlphaFoldDB" id="A0A543KNV0"/>
<keyword evidence="10 16" id="KW-0547">Nucleotide-binding</keyword>
<dbReference type="NCBIfam" id="NF002747">
    <property type="entry name" value="PRK02759.1"/>
    <property type="match status" value="1"/>
</dbReference>
<dbReference type="GO" id="GO:0004635">
    <property type="term" value="F:phosphoribosyl-AMP cyclohydrolase activity"/>
    <property type="evidence" value="ECO:0007669"/>
    <property type="project" value="UniProtKB-UniRule"/>
</dbReference>
<dbReference type="EMBL" id="VFPU01000001">
    <property type="protein sequence ID" value="TQM96755.1"/>
    <property type="molecule type" value="Genomic_DNA"/>
</dbReference>
<dbReference type="CDD" id="cd11534">
    <property type="entry name" value="NTP-PPase_HisIE_like"/>
    <property type="match status" value="1"/>
</dbReference>
<organism evidence="18 19">
    <name type="scientific">Ornithinimicrobium humiphilum</name>
    <dbReference type="NCBI Taxonomy" id="125288"/>
    <lineage>
        <taxon>Bacteria</taxon>
        <taxon>Bacillati</taxon>
        <taxon>Actinomycetota</taxon>
        <taxon>Actinomycetes</taxon>
        <taxon>Micrococcales</taxon>
        <taxon>Ornithinimicrobiaceae</taxon>
        <taxon>Ornithinimicrobium</taxon>
    </lineage>
</organism>
<dbReference type="GO" id="GO:0000105">
    <property type="term" value="P:L-histidine biosynthetic process"/>
    <property type="evidence" value="ECO:0007669"/>
    <property type="project" value="UniProtKB-UniRule"/>
</dbReference>
<keyword evidence="9 16" id="KW-0028">Amino-acid biosynthesis</keyword>
<keyword evidence="11 16" id="KW-0378">Hydrolase</keyword>
<accession>A0A543KNV0</accession>
<evidence type="ECO:0000259" key="17">
    <source>
        <dbReference type="Pfam" id="PF01502"/>
    </source>
</evidence>
<dbReference type="GO" id="GO:0005737">
    <property type="term" value="C:cytoplasm"/>
    <property type="evidence" value="ECO:0007669"/>
    <property type="project" value="UniProtKB-SubCell"/>
</dbReference>
<protein>
    <recommendedName>
        <fullName evidence="16">Histidine biosynthesis bifunctional protein HisIE</fullName>
    </recommendedName>
    <domain>
        <recommendedName>
            <fullName evidence="16">Phosphoribosyl-AMP cyclohydrolase</fullName>
            <shortName evidence="16">PRA-CH</shortName>
            <ecNumber evidence="16">3.5.4.19</ecNumber>
        </recommendedName>
    </domain>
    <domain>
        <recommendedName>
            <fullName evidence="16">Phosphoribosyl-ATP pyrophosphatase</fullName>
            <shortName evidence="16">PRA-PH</shortName>
            <ecNumber evidence="16">3.6.1.31</ecNumber>
        </recommendedName>
    </domain>
</protein>
<evidence type="ECO:0000256" key="5">
    <source>
        <dbReference type="ARBA" id="ARBA00005204"/>
    </source>
</evidence>
<dbReference type="NCBIfam" id="TIGR03188">
    <property type="entry name" value="histidine_hisI"/>
    <property type="match status" value="1"/>
</dbReference>
<dbReference type="InterPro" id="IPR021130">
    <property type="entry name" value="PRib-ATP_PPHydrolase-like"/>
</dbReference>
<dbReference type="SUPFAM" id="SSF101386">
    <property type="entry name" value="all-alpha NTP pyrophosphatases"/>
    <property type="match status" value="1"/>
</dbReference>
<feature type="region of interest" description="Phosphoribosyl-ATP pyrophosphohydrolase" evidence="16">
    <location>
        <begin position="120"/>
        <end position="208"/>
    </location>
</feature>
<keyword evidence="12 16" id="KW-0067">ATP-binding</keyword>
<dbReference type="InterPro" id="IPR023019">
    <property type="entry name" value="His_synth_HisIE"/>
</dbReference>
<comment type="subcellular location">
    <subcellularLocation>
        <location evidence="3 16">Cytoplasm</location>
    </subcellularLocation>
</comment>
<evidence type="ECO:0000313" key="18">
    <source>
        <dbReference type="EMBL" id="TQM96755.1"/>
    </source>
</evidence>
<dbReference type="SUPFAM" id="SSF141734">
    <property type="entry name" value="HisI-like"/>
    <property type="match status" value="1"/>
</dbReference>
<dbReference type="HAMAP" id="MF_01020">
    <property type="entry name" value="HisE"/>
    <property type="match status" value="1"/>
</dbReference>
<evidence type="ECO:0000256" key="11">
    <source>
        <dbReference type="ARBA" id="ARBA00022801"/>
    </source>
</evidence>
<dbReference type="InterPro" id="IPR002496">
    <property type="entry name" value="PRib_AMP_CycHydrolase_dom"/>
</dbReference>
<dbReference type="HAMAP" id="MF_01019">
    <property type="entry name" value="HisIE"/>
    <property type="match status" value="1"/>
</dbReference>
<gene>
    <name evidence="16" type="primary">hisI</name>
    <name evidence="16" type="synonym">hisIE</name>
    <name evidence="18" type="ORF">FB476_1645</name>
</gene>
<dbReference type="Gene3D" id="1.10.287.1080">
    <property type="entry name" value="MazG-like"/>
    <property type="match status" value="1"/>
</dbReference>
<evidence type="ECO:0000256" key="6">
    <source>
        <dbReference type="ARBA" id="ARBA00007731"/>
    </source>
</evidence>
<dbReference type="InterPro" id="IPR008179">
    <property type="entry name" value="HisE"/>
</dbReference>
<reference evidence="18 19" key="1">
    <citation type="submission" date="2019-06" db="EMBL/GenBank/DDBJ databases">
        <title>Sequencing the genomes of 1000 actinobacteria strains.</title>
        <authorList>
            <person name="Klenk H.-P."/>
        </authorList>
    </citation>
    <scope>NUCLEOTIDE SEQUENCE [LARGE SCALE GENOMIC DNA]</scope>
    <source>
        <strain evidence="18 19">DSM 12362</strain>
    </source>
</reference>
<evidence type="ECO:0000256" key="15">
    <source>
        <dbReference type="ARBA" id="ARBA00023268"/>
    </source>
</evidence>
<comment type="pathway">
    <text evidence="5 16">Amino-acid biosynthesis; L-histidine biosynthesis; L-histidine from 5-phospho-alpha-D-ribose 1-diphosphate: step 2/9.</text>
</comment>
<dbReference type="Pfam" id="PF01502">
    <property type="entry name" value="PRA-CH"/>
    <property type="match status" value="1"/>
</dbReference>
<feature type="region of interest" description="Phosphoribosyl-AMP cyclohydrolase" evidence="16">
    <location>
        <begin position="1"/>
        <end position="119"/>
    </location>
</feature>
<dbReference type="Pfam" id="PF01503">
    <property type="entry name" value="PRA-PH"/>
    <property type="match status" value="1"/>
</dbReference>
<keyword evidence="19" id="KW-1185">Reference proteome</keyword>
<keyword evidence="15 16" id="KW-0511">Multifunctional enzyme</keyword>
<comment type="similarity">
    <text evidence="6 16">In the C-terminal section; belongs to the PRA-PH family.</text>
</comment>
<evidence type="ECO:0000256" key="1">
    <source>
        <dbReference type="ARBA" id="ARBA00000024"/>
    </source>
</evidence>
<evidence type="ECO:0000256" key="12">
    <source>
        <dbReference type="ARBA" id="ARBA00022840"/>
    </source>
</evidence>
<dbReference type="PANTHER" id="PTHR42945:SF9">
    <property type="entry name" value="HISTIDINE BIOSYNTHESIS BIFUNCTIONAL PROTEIN HISIE"/>
    <property type="match status" value="1"/>
</dbReference>
<proteinExistence type="inferred from homology"/>
<dbReference type="InterPro" id="IPR038019">
    <property type="entry name" value="PRib_AMP_CycHydrolase_sf"/>
</dbReference>